<dbReference type="EMBL" id="LR796738">
    <property type="protein sequence ID" value="CAB4162525.1"/>
    <property type="molecule type" value="Genomic_DNA"/>
</dbReference>
<name>A0A6J5P029_9CAUD</name>
<organism evidence="1">
    <name type="scientific">uncultured Caudovirales phage</name>
    <dbReference type="NCBI Taxonomy" id="2100421"/>
    <lineage>
        <taxon>Viruses</taxon>
        <taxon>Duplodnaviria</taxon>
        <taxon>Heunggongvirae</taxon>
        <taxon>Uroviricota</taxon>
        <taxon>Caudoviricetes</taxon>
        <taxon>Peduoviridae</taxon>
        <taxon>Maltschvirus</taxon>
        <taxon>Maltschvirus maltsch</taxon>
    </lineage>
</organism>
<evidence type="ECO:0000313" key="1">
    <source>
        <dbReference type="EMBL" id="CAB4162525.1"/>
    </source>
</evidence>
<gene>
    <name evidence="1" type="ORF">UFOVP783_57</name>
</gene>
<reference evidence="1" key="1">
    <citation type="submission" date="2020-04" db="EMBL/GenBank/DDBJ databases">
        <authorList>
            <person name="Chiriac C."/>
            <person name="Salcher M."/>
            <person name="Ghai R."/>
            <person name="Kavagutti S V."/>
        </authorList>
    </citation>
    <scope>NUCLEOTIDE SEQUENCE</scope>
</reference>
<accession>A0A6J5P029</accession>
<sequence length="96" mass="10674">MDGITPYDKLAYAALLLQGAALGKVWLETRNQRKQIDELNGVINQLTAIIGRLYGFRDAVKRCHIRACPFKDEADGMTTPMPDIELLLKRATNAGD</sequence>
<protein>
    <submittedName>
        <fullName evidence="1">Uncharacterized protein</fullName>
    </submittedName>
</protein>
<proteinExistence type="predicted"/>